<dbReference type="PANTHER" id="PTHR16308:SF13">
    <property type="entry name" value="PROTEIN LINGERER"/>
    <property type="match status" value="1"/>
</dbReference>
<feature type="compositionally biased region" description="Pro residues" evidence="4">
    <location>
        <begin position="1"/>
        <end position="10"/>
    </location>
</feature>
<sequence length="727" mass="75347">MFAQPKPAPIPAKKAAEAPQVPDVGLPPPSEDITAPEEQVEAAIETEALSIPPVADEAAPDEPIAETTEPSISTPDITEDTAALDLTPSKDELTVDNVEHLPDSSHPVVSETVASTVASTRDAGSTLSAITPSIPLQQQPPIGRPPMGGYATTAYKATATPGTRSASYQRRLLEQQEAVVLPGNHAIDKVGVQFGSMGLNGDLDSDTLDVDEDREEAETRTQPPQHSPTQQPRASLPPVPRQPSAPTEAPQPETLPTPKAAPGLPSVPQQHPPPQQAAQSSPPAPLGSQVMSQQGSQGAHPYSQFGRYGQPNPTDASAPSQKPYDPFGHQAAQSNQFEGFPGQSSAQSQQPQNHSQQGAFSSAPSDYSSYYTSEQQRNAYSNYYGHNYNQQGASGQNDSAPSQQRVGSAFSAAPGDSSYPTSQPQQSQSRYSEAQNSGHTTPNPLVGGQTQTGAQSQQAQHIGQQPHGHNSGQHFGGYGAQPYFNNPQQYYNAYMNQYGYGQGGYGGGPFGAGKGGIYGQPHQYGMSPHAGYDQHSSSPANAAAFTQSSLHGRDSALGGALGDYGRSGSAQPSQSQQHGTASGFGGMHDVFGSRGQGGFPSQSQGYGQQQSGQQSGNEDSLKPFGDTKATAGPSPSLGQPHRPSSATNTAPGQGAQSGLPPQSHQQGFGGYPGGLHNNQGSQYGGLGGLGHQGGSQGQGYGGGYGGFGGTYGSYGSRGGWGSNYPNH</sequence>
<feature type="compositionally biased region" description="Low complexity" evidence="4">
    <location>
        <begin position="220"/>
        <end position="232"/>
    </location>
</feature>
<feature type="compositionally biased region" description="Polar residues" evidence="4">
    <location>
        <begin position="433"/>
        <end position="443"/>
    </location>
</feature>
<feature type="compositionally biased region" description="Polar residues" evidence="4">
    <location>
        <begin position="534"/>
        <end position="550"/>
    </location>
</feature>
<feature type="compositionally biased region" description="Polar residues" evidence="4">
    <location>
        <begin position="311"/>
        <end position="320"/>
    </location>
</feature>
<keyword evidence="3" id="KW-0597">Phosphoprotein</keyword>
<proteinExistence type="predicted"/>
<feature type="compositionally biased region" description="Polar residues" evidence="4">
    <location>
        <begin position="358"/>
        <end position="381"/>
    </location>
</feature>
<feature type="compositionally biased region" description="Low complexity" evidence="4">
    <location>
        <begin position="108"/>
        <end position="120"/>
    </location>
</feature>
<feature type="compositionally biased region" description="Low complexity" evidence="4">
    <location>
        <begin position="343"/>
        <end position="357"/>
    </location>
</feature>
<dbReference type="GO" id="GO:0005737">
    <property type="term" value="C:cytoplasm"/>
    <property type="evidence" value="ECO:0007669"/>
    <property type="project" value="UniProtKB-SubCell"/>
</dbReference>
<evidence type="ECO:0000313" key="5">
    <source>
        <dbReference type="EMBL" id="KAF2843365.1"/>
    </source>
</evidence>
<feature type="compositionally biased region" description="Low complexity" evidence="4">
    <location>
        <begin position="417"/>
        <end position="432"/>
    </location>
</feature>
<feature type="compositionally biased region" description="Polar residues" evidence="4">
    <location>
        <begin position="387"/>
        <end position="406"/>
    </location>
</feature>
<dbReference type="EMBL" id="MU006089">
    <property type="protein sequence ID" value="KAF2843365.1"/>
    <property type="molecule type" value="Genomic_DNA"/>
</dbReference>
<evidence type="ECO:0000256" key="1">
    <source>
        <dbReference type="ARBA" id="ARBA00004496"/>
    </source>
</evidence>
<dbReference type="InterPro" id="IPR051833">
    <property type="entry name" value="TC-DDR_regulator"/>
</dbReference>
<feature type="region of interest" description="Disordered" evidence="4">
    <location>
        <begin position="1"/>
        <end position="80"/>
    </location>
</feature>
<feature type="compositionally biased region" description="Low complexity" evidence="4">
    <location>
        <begin position="599"/>
        <end position="616"/>
    </location>
</feature>
<feature type="compositionally biased region" description="Low complexity" evidence="4">
    <location>
        <begin position="150"/>
        <end position="160"/>
    </location>
</feature>
<feature type="compositionally biased region" description="Acidic residues" evidence="4">
    <location>
        <begin position="203"/>
        <end position="216"/>
    </location>
</feature>
<gene>
    <name evidence="5" type="ORF">M501DRAFT_925770</name>
</gene>
<feature type="compositionally biased region" description="Polar residues" evidence="4">
    <location>
        <begin position="122"/>
        <end position="140"/>
    </location>
</feature>
<dbReference type="Proteomes" id="UP000799429">
    <property type="component" value="Unassembled WGS sequence"/>
</dbReference>
<comment type="subcellular location">
    <subcellularLocation>
        <location evidence="1">Cytoplasm</location>
    </subcellularLocation>
</comment>
<name>A0A9P4SK82_9PEZI</name>
<evidence type="ECO:0000256" key="3">
    <source>
        <dbReference type="ARBA" id="ARBA00022553"/>
    </source>
</evidence>
<dbReference type="AlphaFoldDB" id="A0A9P4SK82"/>
<dbReference type="PANTHER" id="PTHR16308">
    <property type="entry name" value="UBIQUITIN ASSOCIATED PROTEIN 2-LIKE/LINGERER"/>
    <property type="match status" value="1"/>
</dbReference>
<feature type="region of interest" description="Disordered" evidence="4">
    <location>
        <begin position="198"/>
        <end position="481"/>
    </location>
</feature>
<feature type="region of interest" description="Disordered" evidence="4">
    <location>
        <begin position="100"/>
        <end position="168"/>
    </location>
</feature>
<keyword evidence="6" id="KW-1185">Reference proteome</keyword>
<evidence type="ECO:0000313" key="6">
    <source>
        <dbReference type="Proteomes" id="UP000799429"/>
    </source>
</evidence>
<feature type="compositionally biased region" description="Gly residues" evidence="4">
    <location>
        <begin position="682"/>
        <end position="721"/>
    </location>
</feature>
<comment type="caution">
    <text evidence="5">The sequence shown here is derived from an EMBL/GenBank/DDBJ whole genome shotgun (WGS) entry which is preliminary data.</text>
</comment>
<evidence type="ECO:0000256" key="2">
    <source>
        <dbReference type="ARBA" id="ARBA00022490"/>
    </source>
</evidence>
<accession>A0A9P4SK82</accession>
<dbReference type="GO" id="GO:0005634">
    <property type="term" value="C:nucleus"/>
    <property type="evidence" value="ECO:0007669"/>
    <property type="project" value="TreeGrafter"/>
</dbReference>
<reference evidence="5" key="1">
    <citation type="journal article" date="2020" name="Stud. Mycol.">
        <title>101 Dothideomycetes genomes: a test case for predicting lifestyles and emergence of pathogens.</title>
        <authorList>
            <person name="Haridas S."/>
            <person name="Albert R."/>
            <person name="Binder M."/>
            <person name="Bloem J."/>
            <person name="Labutti K."/>
            <person name="Salamov A."/>
            <person name="Andreopoulos B."/>
            <person name="Baker S."/>
            <person name="Barry K."/>
            <person name="Bills G."/>
            <person name="Bluhm B."/>
            <person name="Cannon C."/>
            <person name="Castanera R."/>
            <person name="Culley D."/>
            <person name="Daum C."/>
            <person name="Ezra D."/>
            <person name="Gonzalez J."/>
            <person name="Henrissat B."/>
            <person name="Kuo A."/>
            <person name="Liang C."/>
            <person name="Lipzen A."/>
            <person name="Lutzoni F."/>
            <person name="Magnuson J."/>
            <person name="Mondo S."/>
            <person name="Nolan M."/>
            <person name="Ohm R."/>
            <person name="Pangilinan J."/>
            <person name="Park H.-J."/>
            <person name="Ramirez L."/>
            <person name="Alfaro M."/>
            <person name="Sun H."/>
            <person name="Tritt A."/>
            <person name="Yoshinaga Y."/>
            <person name="Zwiers L.-H."/>
            <person name="Turgeon B."/>
            <person name="Goodwin S."/>
            <person name="Spatafora J."/>
            <person name="Crous P."/>
            <person name="Grigoriev I."/>
        </authorList>
    </citation>
    <scope>NUCLEOTIDE SEQUENCE</scope>
    <source>
        <strain evidence="5">CBS 101060</strain>
    </source>
</reference>
<feature type="region of interest" description="Disordered" evidence="4">
    <location>
        <begin position="526"/>
        <end position="727"/>
    </location>
</feature>
<feature type="compositionally biased region" description="Polar residues" evidence="4">
    <location>
        <begin position="642"/>
        <end position="666"/>
    </location>
</feature>
<keyword evidence="2" id="KW-0963">Cytoplasm</keyword>
<dbReference type="OrthoDB" id="5396806at2759"/>
<protein>
    <submittedName>
        <fullName evidence="5">Uncharacterized protein</fullName>
    </submittedName>
</protein>
<evidence type="ECO:0000256" key="4">
    <source>
        <dbReference type="SAM" id="MobiDB-lite"/>
    </source>
</evidence>
<feature type="compositionally biased region" description="Polar residues" evidence="4">
    <location>
        <begin position="568"/>
        <end position="580"/>
    </location>
</feature>
<feature type="compositionally biased region" description="Low complexity" evidence="4">
    <location>
        <begin position="276"/>
        <end position="298"/>
    </location>
</feature>
<organism evidence="5 6">
    <name type="scientific">Patellaria atrata CBS 101060</name>
    <dbReference type="NCBI Taxonomy" id="1346257"/>
    <lineage>
        <taxon>Eukaryota</taxon>
        <taxon>Fungi</taxon>
        <taxon>Dikarya</taxon>
        <taxon>Ascomycota</taxon>
        <taxon>Pezizomycotina</taxon>
        <taxon>Dothideomycetes</taxon>
        <taxon>Dothideomycetes incertae sedis</taxon>
        <taxon>Patellariales</taxon>
        <taxon>Patellariaceae</taxon>
        <taxon>Patellaria</taxon>
    </lineage>
</organism>
<feature type="compositionally biased region" description="Low complexity" evidence="4">
    <location>
        <begin position="447"/>
        <end position="469"/>
    </location>
</feature>